<dbReference type="AlphaFoldDB" id="A0A160DX75"/>
<dbReference type="Proteomes" id="UP000076830">
    <property type="component" value="Chromosome"/>
</dbReference>
<evidence type="ECO:0000313" key="1">
    <source>
        <dbReference type="EMBL" id="ANB19305.1"/>
    </source>
</evidence>
<sequence>MNRHPDLGEGGIGGFTVAVRPPCCALPPGFLDDIGACTGGPPAP</sequence>
<dbReference type="EMBL" id="CP015249">
    <property type="protein sequence ID" value="ANB19305.1"/>
    <property type="molecule type" value="Genomic_DNA"/>
</dbReference>
<organism evidence="1 2">
    <name type="scientific">Dokdonella koreensis DS-123</name>
    <dbReference type="NCBI Taxonomy" id="1300342"/>
    <lineage>
        <taxon>Bacteria</taxon>
        <taxon>Pseudomonadati</taxon>
        <taxon>Pseudomonadota</taxon>
        <taxon>Gammaproteobacteria</taxon>
        <taxon>Lysobacterales</taxon>
        <taxon>Rhodanobacteraceae</taxon>
        <taxon>Dokdonella</taxon>
    </lineage>
</organism>
<gene>
    <name evidence="1" type="ORF">I596_3316</name>
</gene>
<dbReference type="STRING" id="1300342.I596_3316"/>
<keyword evidence="2" id="KW-1185">Reference proteome</keyword>
<reference evidence="1 2" key="1">
    <citation type="submission" date="2016-04" db="EMBL/GenBank/DDBJ databases">
        <title>Complete genome sequence of Dokdonella koreensis DS-123T.</title>
        <authorList>
            <person name="Kim J.F."/>
            <person name="Lee H."/>
            <person name="Kwak M.-J."/>
        </authorList>
    </citation>
    <scope>NUCLEOTIDE SEQUENCE [LARGE SCALE GENOMIC DNA]</scope>
    <source>
        <strain evidence="1 2">DS-123</strain>
    </source>
</reference>
<name>A0A160DX75_9GAMM</name>
<proteinExistence type="predicted"/>
<dbReference type="KEGG" id="dko:I596_3316"/>
<accession>A0A160DX75</accession>
<protein>
    <submittedName>
        <fullName evidence="1">Uncharacterized protein</fullName>
    </submittedName>
</protein>
<evidence type="ECO:0000313" key="2">
    <source>
        <dbReference type="Proteomes" id="UP000076830"/>
    </source>
</evidence>